<evidence type="ECO:0000256" key="1">
    <source>
        <dbReference type="SAM" id="Phobius"/>
    </source>
</evidence>
<dbReference type="OrthoDB" id="7428934at2"/>
<keyword evidence="1" id="KW-1133">Transmembrane helix</keyword>
<gene>
    <name evidence="2" type="ORF">GRI65_06735</name>
</gene>
<name>A0A845B403_9SPHN</name>
<protein>
    <submittedName>
        <fullName evidence="2">Uncharacterized protein</fullName>
    </submittedName>
</protein>
<dbReference type="Proteomes" id="UP000431922">
    <property type="component" value="Unassembled WGS sequence"/>
</dbReference>
<reference evidence="2 3" key="1">
    <citation type="submission" date="2019-12" db="EMBL/GenBank/DDBJ databases">
        <title>Genomic-based taxomic classification of the family Erythrobacteraceae.</title>
        <authorList>
            <person name="Xu L."/>
        </authorList>
    </citation>
    <scope>NUCLEOTIDE SEQUENCE [LARGE SCALE GENOMIC DNA]</scope>
    <source>
        <strain evidence="2 3">KCTC 42453</strain>
    </source>
</reference>
<sequence>MLDPAAMSPAAALLALLVLAIWILVMVWVAARIQQFVARRTGWPGLDWRNLGCTFLLLVAAIHVGNFAIDLVDRWGRGGDYPLSLNFPGAFLIGSVAIGVGIAAVRTRRRK</sequence>
<evidence type="ECO:0000313" key="3">
    <source>
        <dbReference type="Proteomes" id="UP000431922"/>
    </source>
</evidence>
<feature type="transmembrane region" description="Helical" evidence="1">
    <location>
        <begin position="81"/>
        <end position="105"/>
    </location>
</feature>
<keyword evidence="1" id="KW-0472">Membrane</keyword>
<comment type="caution">
    <text evidence="2">The sequence shown here is derived from an EMBL/GenBank/DDBJ whole genome shotgun (WGS) entry which is preliminary data.</text>
</comment>
<organism evidence="2 3">
    <name type="scientific">Allopontixanthobacter sediminis</name>
    <dbReference type="NCBI Taxonomy" id="1689985"/>
    <lineage>
        <taxon>Bacteria</taxon>
        <taxon>Pseudomonadati</taxon>
        <taxon>Pseudomonadota</taxon>
        <taxon>Alphaproteobacteria</taxon>
        <taxon>Sphingomonadales</taxon>
        <taxon>Erythrobacteraceae</taxon>
        <taxon>Allopontixanthobacter</taxon>
    </lineage>
</organism>
<keyword evidence="1" id="KW-0812">Transmembrane</keyword>
<dbReference type="RefSeq" id="WP_160755780.1">
    <property type="nucleotide sequence ID" value="NZ_WTYL01000002.1"/>
</dbReference>
<feature type="transmembrane region" description="Helical" evidence="1">
    <location>
        <begin position="51"/>
        <end position="69"/>
    </location>
</feature>
<feature type="transmembrane region" description="Helical" evidence="1">
    <location>
        <begin position="6"/>
        <end position="30"/>
    </location>
</feature>
<accession>A0A845B403</accession>
<keyword evidence="3" id="KW-1185">Reference proteome</keyword>
<dbReference type="EMBL" id="WTYL01000002">
    <property type="protein sequence ID" value="MXP44147.1"/>
    <property type="molecule type" value="Genomic_DNA"/>
</dbReference>
<proteinExistence type="predicted"/>
<dbReference type="AlphaFoldDB" id="A0A845B403"/>
<evidence type="ECO:0000313" key="2">
    <source>
        <dbReference type="EMBL" id="MXP44147.1"/>
    </source>
</evidence>